<keyword evidence="3" id="KW-0274">FAD</keyword>
<comment type="caution">
    <text evidence="6">The sequence shown here is derived from an EMBL/GenBank/DDBJ whole genome shotgun (WGS) entry which is preliminary data.</text>
</comment>
<proteinExistence type="predicted"/>
<name>A0ABP6RT33_9PSEU</name>
<evidence type="ECO:0000259" key="5">
    <source>
        <dbReference type="Pfam" id="PF00890"/>
    </source>
</evidence>
<keyword evidence="2" id="KW-0285">Flavoprotein</keyword>
<dbReference type="SUPFAM" id="SSF51905">
    <property type="entry name" value="FAD/NAD(P)-binding domain"/>
    <property type="match status" value="1"/>
</dbReference>
<dbReference type="Proteomes" id="UP001500483">
    <property type="component" value="Unassembled WGS sequence"/>
</dbReference>
<dbReference type="SUPFAM" id="SSF56425">
    <property type="entry name" value="Succinate dehydrogenase/fumarate reductase flavoprotein, catalytic domain"/>
    <property type="match status" value="1"/>
</dbReference>
<evidence type="ECO:0000256" key="2">
    <source>
        <dbReference type="ARBA" id="ARBA00022630"/>
    </source>
</evidence>
<dbReference type="PANTHER" id="PTHR43400">
    <property type="entry name" value="FUMARATE REDUCTASE"/>
    <property type="match status" value="1"/>
</dbReference>
<dbReference type="Pfam" id="PF00890">
    <property type="entry name" value="FAD_binding_2"/>
    <property type="match status" value="1"/>
</dbReference>
<keyword evidence="7" id="KW-1185">Reference proteome</keyword>
<dbReference type="Gene3D" id="3.90.700.10">
    <property type="entry name" value="Succinate dehydrogenase/fumarate reductase flavoprotein, catalytic domain"/>
    <property type="match status" value="1"/>
</dbReference>
<dbReference type="Gene3D" id="3.50.50.60">
    <property type="entry name" value="FAD/NAD(P)-binding domain"/>
    <property type="match status" value="3"/>
</dbReference>
<gene>
    <name evidence="6" type="ORF">GCM10020366_34470</name>
</gene>
<dbReference type="EMBL" id="BAAAYK010000038">
    <property type="protein sequence ID" value="GAA3359244.1"/>
    <property type="molecule type" value="Genomic_DNA"/>
</dbReference>
<evidence type="ECO:0000313" key="6">
    <source>
        <dbReference type="EMBL" id="GAA3359244.1"/>
    </source>
</evidence>
<feature type="domain" description="FAD-dependent oxidoreductase 2 FAD-binding" evidence="5">
    <location>
        <begin position="18"/>
        <end position="506"/>
    </location>
</feature>
<dbReference type="InterPro" id="IPR027477">
    <property type="entry name" value="Succ_DH/fumarate_Rdtase_cat_sf"/>
</dbReference>
<keyword evidence="4" id="KW-0560">Oxidoreductase</keyword>
<sequence length="543" mass="57325">MQNLFHSEGAVGEEIEADVVVVGFGVAGACAALEAAEAGAEVVVLDRFGGGGTSRLSGGIVYAGGGTRPQRAAGVTDSVEDVHAYLRAEVGDAVSPATLRRFCAGGPEMIDWLEARGVRFGDALAPYKTSYPSRRHHLYYSGSEAAGGFRDLARPAPRGHRPVGRGTSGKVLHTALARAVRAAGVRILDQTRVTGLIRDGGEVRGVECATLRTAARPARALHRTAARLAAKPGIYLPALARRLHAVAERVERRRAVPLRIRARRGVVLAAGGFIADRELLRHHAPRHRGGLPLGTRADDGSGIRLGRSAGGTTAKLGNVSVWRFITPPSEFLHGVLVDEHGKRVCDESRYGAALGDALVHHHGGRGWLLIDAETRRRALRSLPRQTVWFQLLQALHLLHRRAVTAPTITEVAELAGIDPAGLAATAHAHDTAAPGADPVGKPAEFVRPLRTPPYTLLDLSIRPSAAYPCPMLTLGGLRVDEDTGAVLDERDRPVPGLHAAGRTAVGLCSNSYVSGLSLADCVFSGRRAGHWLAPGGGGERAHG</sequence>
<evidence type="ECO:0000256" key="1">
    <source>
        <dbReference type="ARBA" id="ARBA00001974"/>
    </source>
</evidence>
<evidence type="ECO:0000313" key="7">
    <source>
        <dbReference type="Proteomes" id="UP001500483"/>
    </source>
</evidence>
<evidence type="ECO:0000256" key="4">
    <source>
        <dbReference type="ARBA" id="ARBA00023002"/>
    </source>
</evidence>
<accession>A0ABP6RT33</accession>
<dbReference type="NCBIfam" id="NF005511">
    <property type="entry name" value="PRK07121.1-4"/>
    <property type="match status" value="1"/>
</dbReference>
<dbReference type="InterPro" id="IPR050315">
    <property type="entry name" value="FAD-oxidoreductase_2"/>
</dbReference>
<organism evidence="6 7">
    <name type="scientific">Saccharopolyspora gregorii</name>
    <dbReference type="NCBI Taxonomy" id="33914"/>
    <lineage>
        <taxon>Bacteria</taxon>
        <taxon>Bacillati</taxon>
        <taxon>Actinomycetota</taxon>
        <taxon>Actinomycetes</taxon>
        <taxon>Pseudonocardiales</taxon>
        <taxon>Pseudonocardiaceae</taxon>
        <taxon>Saccharopolyspora</taxon>
    </lineage>
</organism>
<evidence type="ECO:0000256" key="3">
    <source>
        <dbReference type="ARBA" id="ARBA00022827"/>
    </source>
</evidence>
<dbReference type="InterPro" id="IPR003953">
    <property type="entry name" value="FAD-dep_OxRdtase_2_FAD-bd"/>
</dbReference>
<comment type="cofactor">
    <cofactor evidence="1">
        <name>FAD</name>
        <dbReference type="ChEBI" id="CHEBI:57692"/>
    </cofactor>
</comment>
<dbReference type="PANTHER" id="PTHR43400:SF10">
    <property type="entry name" value="3-OXOSTEROID 1-DEHYDROGENASE"/>
    <property type="match status" value="1"/>
</dbReference>
<protein>
    <submittedName>
        <fullName evidence="6">FAD-binding protein</fullName>
    </submittedName>
</protein>
<reference evidence="7" key="1">
    <citation type="journal article" date="2019" name="Int. J. Syst. Evol. Microbiol.">
        <title>The Global Catalogue of Microorganisms (GCM) 10K type strain sequencing project: providing services to taxonomists for standard genome sequencing and annotation.</title>
        <authorList>
            <consortium name="The Broad Institute Genomics Platform"/>
            <consortium name="The Broad Institute Genome Sequencing Center for Infectious Disease"/>
            <person name="Wu L."/>
            <person name="Ma J."/>
        </authorList>
    </citation>
    <scope>NUCLEOTIDE SEQUENCE [LARGE SCALE GENOMIC DNA]</scope>
    <source>
        <strain evidence="7">JCM 9687</strain>
    </source>
</reference>
<dbReference type="RefSeq" id="WP_224959191.1">
    <property type="nucleotide sequence ID" value="NZ_CP059556.1"/>
</dbReference>
<dbReference type="InterPro" id="IPR036188">
    <property type="entry name" value="FAD/NAD-bd_sf"/>
</dbReference>
<dbReference type="PRINTS" id="PR00411">
    <property type="entry name" value="PNDRDTASEI"/>
</dbReference>